<keyword evidence="1" id="KW-0732">Signal</keyword>
<dbReference type="PANTHER" id="PTHR42754">
    <property type="entry name" value="ENDOGLUCANASE"/>
    <property type="match status" value="1"/>
</dbReference>
<dbReference type="Proteomes" id="UP000253919">
    <property type="component" value="Unassembled WGS sequence"/>
</dbReference>
<feature type="chain" id="PRO_5016820377" description="T9SS C-terminal target domain-containing protein" evidence="1">
    <location>
        <begin position="38"/>
        <end position="206"/>
    </location>
</feature>
<name>A0A369QPV2_9BACT</name>
<dbReference type="PANTHER" id="PTHR42754:SF1">
    <property type="entry name" value="LIPOPROTEIN"/>
    <property type="match status" value="1"/>
</dbReference>
<sequence length="206" mass="22426">MKTSFTFRSFPFRLPVTWLPIASFFLLGLSFANPALAQTIQWDKTLGGFHDDILTAMQPTSDGGYIVGGSSSSGIGGDKSEPNRENSFNSNDYSDYWIVKTDAKGQKVWDRTFGGDYYEFLSTVQQTKDGGYILAGTSHSNISGDKTENSKGQADFWVVKVDATGNKQWDKTIGGKLDDQLSSVLQTSDGGYILYGGSESNTSGDK</sequence>
<evidence type="ECO:0000256" key="1">
    <source>
        <dbReference type="SAM" id="SignalP"/>
    </source>
</evidence>
<feature type="signal peptide" evidence="1">
    <location>
        <begin position="1"/>
        <end position="37"/>
    </location>
</feature>
<protein>
    <recommendedName>
        <fullName evidence="4">T9SS C-terminal target domain-containing protein</fullName>
    </recommendedName>
</protein>
<proteinExistence type="predicted"/>
<reference evidence="2 3" key="1">
    <citation type="submission" date="2018-04" db="EMBL/GenBank/DDBJ databases">
        <title>Adhaeribacter sp. HMF7616 genome sequencing and assembly.</title>
        <authorList>
            <person name="Kang H."/>
            <person name="Kang J."/>
            <person name="Cha I."/>
            <person name="Kim H."/>
            <person name="Joh K."/>
        </authorList>
    </citation>
    <scope>NUCLEOTIDE SEQUENCE [LARGE SCALE GENOMIC DNA]</scope>
    <source>
        <strain evidence="2 3">HMF7616</strain>
    </source>
</reference>
<evidence type="ECO:0008006" key="4">
    <source>
        <dbReference type="Google" id="ProtNLM"/>
    </source>
</evidence>
<gene>
    <name evidence="2" type="ORF">AHMF7616_03501</name>
</gene>
<dbReference type="EMBL" id="QASA01000001">
    <property type="protein sequence ID" value="RDC64879.1"/>
    <property type="molecule type" value="Genomic_DNA"/>
</dbReference>
<dbReference type="OrthoDB" id="610424at2"/>
<dbReference type="SUPFAM" id="SSF69304">
    <property type="entry name" value="Tricorn protease N-terminal domain"/>
    <property type="match status" value="1"/>
</dbReference>
<comment type="caution">
    <text evidence="2">The sequence shown here is derived from an EMBL/GenBank/DDBJ whole genome shotgun (WGS) entry which is preliminary data.</text>
</comment>
<evidence type="ECO:0000313" key="3">
    <source>
        <dbReference type="Proteomes" id="UP000253919"/>
    </source>
</evidence>
<dbReference type="RefSeq" id="WP_115373970.1">
    <property type="nucleotide sequence ID" value="NZ_QASA01000001.1"/>
</dbReference>
<accession>A0A369QPV2</accession>
<dbReference type="AlphaFoldDB" id="A0A369QPV2"/>
<organism evidence="2 3">
    <name type="scientific">Adhaeribacter pallidiroseus</name>
    <dbReference type="NCBI Taxonomy" id="2072847"/>
    <lineage>
        <taxon>Bacteria</taxon>
        <taxon>Pseudomonadati</taxon>
        <taxon>Bacteroidota</taxon>
        <taxon>Cytophagia</taxon>
        <taxon>Cytophagales</taxon>
        <taxon>Hymenobacteraceae</taxon>
        <taxon>Adhaeribacter</taxon>
    </lineage>
</organism>
<keyword evidence="3" id="KW-1185">Reference proteome</keyword>
<evidence type="ECO:0000313" key="2">
    <source>
        <dbReference type="EMBL" id="RDC64879.1"/>
    </source>
</evidence>